<feature type="domain" description="HTH cro/C1-type" evidence="1">
    <location>
        <begin position="17"/>
        <end position="71"/>
    </location>
</feature>
<dbReference type="Gene3D" id="1.10.260.40">
    <property type="entry name" value="lambda repressor-like DNA-binding domains"/>
    <property type="match status" value="1"/>
</dbReference>
<dbReference type="EMBL" id="VFML01000001">
    <property type="protein sequence ID" value="TQJ03299.1"/>
    <property type="molecule type" value="Genomic_DNA"/>
</dbReference>
<organism evidence="2 3">
    <name type="scientific">Amycolatopsis cihanbeyliensis</name>
    <dbReference type="NCBI Taxonomy" id="1128664"/>
    <lineage>
        <taxon>Bacteria</taxon>
        <taxon>Bacillati</taxon>
        <taxon>Actinomycetota</taxon>
        <taxon>Actinomycetes</taxon>
        <taxon>Pseudonocardiales</taxon>
        <taxon>Pseudonocardiaceae</taxon>
        <taxon>Amycolatopsis</taxon>
    </lineage>
</organism>
<dbReference type="OrthoDB" id="3687959at2"/>
<dbReference type="SMART" id="SM00530">
    <property type="entry name" value="HTH_XRE"/>
    <property type="match status" value="1"/>
</dbReference>
<sequence>MPKQKPKPQARGLAEGLRAARKECKLAMIEVVEKLDWSQSTLSRIETGLRNASVEEVSALLAVYQVTGARRDGLLEMARDVDRPNWLETRYADVPHQAKTLAQYESDATRIVDAASILVPGLLQTPSYVRSLMHSGGVAPADIQARVDLRAERQKVLDRRKPPSLVAFVDEAALRRRIGGSRVMADQLRHLVTMAERATVELRVIPFDVGGHSGVNGAYVLLEFYDARPVVHLEHRRSGLFLHQKADVDPYVEATASLNAVALDPMQSVRMVESIAESYD</sequence>
<evidence type="ECO:0000313" key="2">
    <source>
        <dbReference type="EMBL" id="TQJ03299.1"/>
    </source>
</evidence>
<dbReference type="Pfam" id="PF19054">
    <property type="entry name" value="DUF5753"/>
    <property type="match status" value="1"/>
</dbReference>
<comment type="caution">
    <text evidence="2">The sequence shown here is derived from an EMBL/GenBank/DDBJ whole genome shotgun (WGS) entry which is preliminary data.</text>
</comment>
<gene>
    <name evidence="2" type="ORF">FB471_3055</name>
</gene>
<dbReference type="InterPro" id="IPR043917">
    <property type="entry name" value="DUF5753"/>
</dbReference>
<dbReference type="CDD" id="cd00093">
    <property type="entry name" value="HTH_XRE"/>
    <property type="match status" value="1"/>
</dbReference>
<dbReference type="InterPro" id="IPR001387">
    <property type="entry name" value="Cro/C1-type_HTH"/>
</dbReference>
<dbReference type="AlphaFoldDB" id="A0A542DJM4"/>
<keyword evidence="3" id="KW-1185">Reference proteome</keyword>
<evidence type="ECO:0000313" key="3">
    <source>
        <dbReference type="Proteomes" id="UP000320876"/>
    </source>
</evidence>
<dbReference type="Proteomes" id="UP000320876">
    <property type="component" value="Unassembled WGS sequence"/>
</dbReference>
<accession>A0A542DJM4</accession>
<name>A0A542DJM4_AMYCI</name>
<dbReference type="InterPro" id="IPR010982">
    <property type="entry name" value="Lambda_DNA-bd_dom_sf"/>
</dbReference>
<protein>
    <submittedName>
        <fullName evidence="2">Helix-turn-helix protein</fullName>
    </submittedName>
</protein>
<proteinExistence type="predicted"/>
<evidence type="ECO:0000259" key="1">
    <source>
        <dbReference type="PROSITE" id="PS50943"/>
    </source>
</evidence>
<dbReference type="SUPFAM" id="SSF47413">
    <property type="entry name" value="lambda repressor-like DNA-binding domains"/>
    <property type="match status" value="1"/>
</dbReference>
<dbReference type="PROSITE" id="PS50943">
    <property type="entry name" value="HTH_CROC1"/>
    <property type="match status" value="1"/>
</dbReference>
<dbReference type="RefSeq" id="WP_141998924.1">
    <property type="nucleotide sequence ID" value="NZ_VFML01000001.1"/>
</dbReference>
<reference evidence="2 3" key="1">
    <citation type="submission" date="2019-06" db="EMBL/GenBank/DDBJ databases">
        <title>Sequencing the genomes of 1000 actinobacteria strains.</title>
        <authorList>
            <person name="Klenk H.-P."/>
        </authorList>
    </citation>
    <scope>NUCLEOTIDE SEQUENCE [LARGE SCALE GENOMIC DNA]</scope>
    <source>
        <strain evidence="2 3">DSM 45679</strain>
    </source>
</reference>
<dbReference type="Pfam" id="PF13560">
    <property type="entry name" value="HTH_31"/>
    <property type="match status" value="1"/>
</dbReference>
<dbReference type="GO" id="GO:0003677">
    <property type="term" value="F:DNA binding"/>
    <property type="evidence" value="ECO:0007669"/>
    <property type="project" value="InterPro"/>
</dbReference>